<dbReference type="Proteomes" id="UP001341840">
    <property type="component" value="Unassembled WGS sequence"/>
</dbReference>
<keyword evidence="3" id="KW-1185">Reference proteome</keyword>
<name>A0ABU6TFI3_9FABA</name>
<gene>
    <name evidence="2" type="ORF">PIB30_042906</name>
</gene>
<accession>A0ABU6TFI3</accession>
<proteinExistence type="predicted"/>
<protein>
    <submittedName>
        <fullName evidence="2">Uncharacterized protein</fullName>
    </submittedName>
</protein>
<evidence type="ECO:0000313" key="2">
    <source>
        <dbReference type="EMBL" id="MED6147299.1"/>
    </source>
</evidence>
<dbReference type="EMBL" id="JASCZI010090868">
    <property type="protein sequence ID" value="MED6147299.1"/>
    <property type="molecule type" value="Genomic_DNA"/>
</dbReference>
<feature type="region of interest" description="Disordered" evidence="1">
    <location>
        <begin position="31"/>
        <end position="63"/>
    </location>
</feature>
<sequence>MEATAAVPTRSGRGSFVFNLCFMLLHHARTGGDGQNSGGEAELGNGGGRWSEGGMWVAAGKCE</sequence>
<evidence type="ECO:0000256" key="1">
    <source>
        <dbReference type="SAM" id="MobiDB-lite"/>
    </source>
</evidence>
<evidence type="ECO:0000313" key="3">
    <source>
        <dbReference type="Proteomes" id="UP001341840"/>
    </source>
</evidence>
<organism evidence="2 3">
    <name type="scientific">Stylosanthes scabra</name>
    <dbReference type="NCBI Taxonomy" id="79078"/>
    <lineage>
        <taxon>Eukaryota</taxon>
        <taxon>Viridiplantae</taxon>
        <taxon>Streptophyta</taxon>
        <taxon>Embryophyta</taxon>
        <taxon>Tracheophyta</taxon>
        <taxon>Spermatophyta</taxon>
        <taxon>Magnoliopsida</taxon>
        <taxon>eudicotyledons</taxon>
        <taxon>Gunneridae</taxon>
        <taxon>Pentapetalae</taxon>
        <taxon>rosids</taxon>
        <taxon>fabids</taxon>
        <taxon>Fabales</taxon>
        <taxon>Fabaceae</taxon>
        <taxon>Papilionoideae</taxon>
        <taxon>50 kb inversion clade</taxon>
        <taxon>dalbergioids sensu lato</taxon>
        <taxon>Dalbergieae</taxon>
        <taxon>Pterocarpus clade</taxon>
        <taxon>Stylosanthes</taxon>
    </lineage>
</organism>
<reference evidence="2 3" key="1">
    <citation type="journal article" date="2023" name="Plants (Basel)">
        <title>Bridging the Gap: Combining Genomics and Transcriptomics Approaches to Understand Stylosanthes scabra, an Orphan Legume from the Brazilian Caatinga.</title>
        <authorList>
            <person name="Ferreira-Neto J.R.C."/>
            <person name="da Silva M.D."/>
            <person name="Binneck E."/>
            <person name="de Melo N.F."/>
            <person name="da Silva R.H."/>
            <person name="de Melo A.L.T.M."/>
            <person name="Pandolfi V."/>
            <person name="Bustamante F.O."/>
            <person name="Brasileiro-Vidal A.C."/>
            <person name="Benko-Iseppon A.M."/>
        </authorList>
    </citation>
    <scope>NUCLEOTIDE SEQUENCE [LARGE SCALE GENOMIC DNA]</scope>
    <source>
        <tissue evidence="2">Leaves</tissue>
    </source>
</reference>
<comment type="caution">
    <text evidence="2">The sequence shown here is derived from an EMBL/GenBank/DDBJ whole genome shotgun (WGS) entry which is preliminary data.</text>
</comment>